<dbReference type="SUPFAM" id="SSF88723">
    <property type="entry name" value="PIN domain-like"/>
    <property type="match status" value="1"/>
</dbReference>
<evidence type="ECO:0000256" key="7">
    <source>
        <dbReference type="ARBA" id="ARBA00022801"/>
    </source>
</evidence>
<dbReference type="GO" id="GO:0003677">
    <property type="term" value="F:DNA binding"/>
    <property type="evidence" value="ECO:0007669"/>
    <property type="project" value="UniProtKB-UniRule"/>
</dbReference>
<keyword evidence="9 13" id="KW-0460">Magnesium</keyword>
<evidence type="ECO:0000259" key="16">
    <source>
        <dbReference type="SMART" id="SM00485"/>
    </source>
</evidence>
<evidence type="ECO:0000256" key="6">
    <source>
        <dbReference type="ARBA" id="ARBA00022763"/>
    </source>
</evidence>
<evidence type="ECO:0000259" key="15">
    <source>
        <dbReference type="SMART" id="SM00484"/>
    </source>
</evidence>
<feature type="domain" description="XPG N-terminal" evidence="16">
    <location>
        <begin position="1"/>
        <end position="107"/>
    </location>
</feature>
<evidence type="ECO:0000256" key="4">
    <source>
        <dbReference type="ARBA" id="ARBA00022723"/>
    </source>
</evidence>
<evidence type="ECO:0000256" key="9">
    <source>
        <dbReference type="ARBA" id="ARBA00022842"/>
    </source>
</evidence>
<dbReference type="SUPFAM" id="SSF47807">
    <property type="entry name" value="5' to 3' exonuclease, C-terminal subdomain"/>
    <property type="match status" value="1"/>
</dbReference>
<dbReference type="PROSITE" id="PS00841">
    <property type="entry name" value="XPG_1"/>
    <property type="match status" value="1"/>
</dbReference>
<feature type="compositionally biased region" description="Low complexity" evidence="14">
    <location>
        <begin position="352"/>
        <end position="369"/>
    </location>
</feature>
<dbReference type="Pfam" id="PF00867">
    <property type="entry name" value="XPG_I"/>
    <property type="match status" value="1"/>
</dbReference>
<keyword evidence="1 13" id="KW-0597">Phosphoprotein</keyword>
<comment type="function">
    <text evidence="13">Structure-specific nuclease with 5'-flap endonuclease and 5'-3' exonuclease activities involved in DNA replication and repair. During DNA replication, cleaves the 5'-overhanging flap structure that is generated by displacement synthesis when DNA polymerase encounters the 5'-end of a downstream Okazaki fragment. It enters the flap from the 5'-end and then tracks to cleave the flap base, leaving a nick for ligation. Also involved in the long patch base excision repair (LP-BER) pathway, by cleaving within the apurinic/apyrimidinic (AP) site-terminated flap. Acts as a genome stabilization factor that prevents flaps from equilibrating into structures that lead to duplications and deletions. Also possesses 5'-3' exonuclease activity on nicked or gapped double-stranded DNA, and exhibits RNase H activity. Also involved in replication and repair of rDNA and in repairing mitochondrial DNA.</text>
</comment>
<dbReference type="GO" id="GO:0005730">
    <property type="term" value="C:nucleolus"/>
    <property type="evidence" value="ECO:0007669"/>
    <property type="project" value="UniProtKB-SubCell"/>
</dbReference>
<keyword evidence="8 13" id="KW-0269">Exonuclease</keyword>
<keyword evidence="5 13" id="KW-0255">Endonuclease</keyword>
<dbReference type="GO" id="GO:0017108">
    <property type="term" value="F:5'-flap endonuclease activity"/>
    <property type="evidence" value="ECO:0007669"/>
    <property type="project" value="UniProtKB-UniRule"/>
</dbReference>
<evidence type="ECO:0000256" key="8">
    <source>
        <dbReference type="ARBA" id="ARBA00022839"/>
    </source>
</evidence>
<dbReference type="Gene3D" id="1.10.150.20">
    <property type="entry name" value="5' to 3' exonuclease, C-terminal subdomain"/>
    <property type="match status" value="1"/>
</dbReference>
<dbReference type="InterPro" id="IPR029060">
    <property type="entry name" value="PIN-like_dom_sf"/>
</dbReference>
<dbReference type="PANTHER" id="PTHR11081">
    <property type="entry name" value="FLAP ENDONUCLEASE FAMILY MEMBER"/>
    <property type="match status" value="1"/>
</dbReference>
<dbReference type="InterPro" id="IPR036279">
    <property type="entry name" value="5-3_exonuclease_C_sf"/>
</dbReference>
<comment type="caution">
    <text evidence="17">The sequence shown here is derived from an EMBL/GenBank/DDBJ whole genome shotgun (WGS) entry which is preliminary data.</text>
</comment>
<evidence type="ECO:0000256" key="2">
    <source>
        <dbReference type="ARBA" id="ARBA00022705"/>
    </source>
</evidence>
<protein>
    <recommendedName>
        <fullName evidence="13">Flap endonuclease 1</fullName>
        <shortName evidence="13">FEN-1</shortName>
        <ecNumber evidence="13">3.1.-.-</ecNumber>
    </recommendedName>
    <alternativeName>
        <fullName evidence="13">Flap structure-specific endonuclease 1</fullName>
    </alternativeName>
</protein>
<dbReference type="GO" id="GO:0005739">
    <property type="term" value="C:mitochondrion"/>
    <property type="evidence" value="ECO:0007669"/>
    <property type="project" value="UniProtKB-SubCell"/>
</dbReference>
<dbReference type="InterPro" id="IPR006084">
    <property type="entry name" value="XPG/Rad2"/>
</dbReference>
<dbReference type="Gene3D" id="3.40.50.1010">
    <property type="entry name" value="5'-nuclease"/>
    <property type="match status" value="1"/>
</dbReference>
<keyword evidence="11 13" id="KW-0234">DNA repair</keyword>
<feature type="compositionally biased region" description="Low complexity" evidence="14">
    <location>
        <begin position="377"/>
        <end position="394"/>
    </location>
</feature>
<dbReference type="FunFam" id="3.40.50.1010:FF:000003">
    <property type="entry name" value="Flap endonuclease 1"/>
    <property type="match status" value="1"/>
</dbReference>
<evidence type="ECO:0000256" key="12">
    <source>
        <dbReference type="ARBA" id="ARBA00023242"/>
    </source>
</evidence>
<feature type="domain" description="XPG-I" evidence="15">
    <location>
        <begin position="146"/>
        <end position="218"/>
    </location>
</feature>
<organism evidence="17 18">
    <name type="scientific">Diacronema lutheri</name>
    <name type="common">Unicellular marine alga</name>
    <name type="synonym">Monochrysis lutheri</name>
    <dbReference type="NCBI Taxonomy" id="2081491"/>
    <lineage>
        <taxon>Eukaryota</taxon>
        <taxon>Haptista</taxon>
        <taxon>Haptophyta</taxon>
        <taxon>Pavlovophyceae</taxon>
        <taxon>Pavlovales</taxon>
        <taxon>Pavlovaceae</taxon>
        <taxon>Diacronema</taxon>
    </lineage>
</organism>
<dbReference type="InterPro" id="IPR023426">
    <property type="entry name" value="Flap_endonuc"/>
</dbReference>
<sequence>MGIHGLSKLIADHAPGAMKEGKFENYFGRKIAIDASTSIYQFLVAVRHEENALTNADGVVTSHLNGMFYRTVRMIDAGIKPVYVFDGKPPTMKGGELAKRHARAAQATADLAKAKEEGNQEDIEKFSKRTVRATKQQSLDCKKLLELMGVPVIDAPCEAESTCAALCAAGKVFAVGTEDMDALTFGSTVLLRHLTYSDTKKMPPMEYRLADVLRLLELSMAQFIDVCILCGCDYTDKLKGVGPETALKKIREHGSLHALLHSTDKLVVGEDKVPASLREGYEEVQRLFTSPEAADPEAVELRWGEPDVEGIVGFMCGEMGFDEKRIRSSCEKLVKAKGKGNQVRIENFFAAKPGTNPAAAPAGKAAAGSGKRKAEPAAKAGKGAAAAAGAKKKK</sequence>
<dbReference type="GO" id="GO:0006284">
    <property type="term" value="P:base-excision repair"/>
    <property type="evidence" value="ECO:0007669"/>
    <property type="project" value="UniProtKB-UniRule"/>
</dbReference>
<keyword evidence="18" id="KW-1185">Reference proteome</keyword>
<evidence type="ECO:0000256" key="14">
    <source>
        <dbReference type="SAM" id="MobiDB-lite"/>
    </source>
</evidence>
<name>A0A8J5X5E6_DIALT</name>
<dbReference type="SMART" id="SM00484">
    <property type="entry name" value="XPGI"/>
    <property type="match status" value="1"/>
</dbReference>
<dbReference type="GO" id="GO:0000287">
    <property type="term" value="F:magnesium ion binding"/>
    <property type="evidence" value="ECO:0007669"/>
    <property type="project" value="UniProtKB-UniRule"/>
</dbReference>
<dbReference type="Pfam" id="PF00752">
    <property type="entry name" value="XPG_N"/>
    <property type="match status" value="1"/>
</dbReference>
<dbReference type="GO" id="GO:0043137">
    <property type="term" value="P:DNA replication, removal of RNA primer"/>
    <property type="evidence" value="ECO:0007669"/>
    <property type="project" value="UniProtKB-UniRule"/>
</dbReference>
<keyword evidence="2 13" id="KW-0235">DNA replication</keyword>
<evidence type="ECO:0000313" key="17">
    <source>
        <dbReference type="EMBL" id="KAG8458219.1"/>
    </source>
</evidence>
<dbReference type="GO" id="GO:0005654">
    <property type="term" value="C:nucleoplasm"/>
    <property type="evidence" value="ECO:0007669"/>
    <property type="project" value="UniProtKB-SubCell"/>
</dbReference>
<dbReference type="InterPro" id="IPR006085">
    <property type="entry name" value="XPG_DNA_repair_N"/>
</dbReference>
<evidence type="ECO:0000256" key="3">
    <source>
        <dbReference type="ARBA" id="ARBA00022722"/>
    </source>
</evidence>
<evidence type="ECO:0000256" key="13">
    <source>
        <dbReference type="HAMAP-Rule" id="MF_03140"/>
    </source>
</evidence>
<comment type="cofactor">
    <cofactor evidence="13">
        <name>Mg(2+)</name>
        <dbReference type="ChEBI" id="CHEBI:18420"/>
    </cofactor>
    <text evidence="13">Binds 2 magnesium ions per subunit. They probably participate in the reaction catalyzed by the enzyme. May bind an additional third magnesium ion after substrate binding.</text>
</comment>
<proteinExistence type="inferred from homology"/>
<dbReference type="HAMAP" id="MF_00614">
    <property type="entry name" value="Fen"/>
    <property type="match status" value="1"/>
</dbReference>
<dbReference type="SMART" id="SM00485">
    <property type="entry name" value="XPGN"/>
    <property type="match status" value="1"/>
</dbReference>
<gene>
    <name evidence="17" type="ORF">KFE25_001511</name>
</gene>
<dbReference type="Proteomes" id="UP000751190">
    <property type="component" value="Unassembled WGS sequence"/>
</dbReference>
<evidence type="ECO:0000256" key="1">
    <source>
        <dbReference type="ARBA" id="ARBA00022553"/>
    </source>
</evidence>
<dbReference type="InterPro" id="IPR019974">
    <property type="entry name" value="XPG_CS"/>
</dbReference>
<evidence type="ECO:0000256" key="11">
    <source>
        <dbReference type="ARBA" id="ARBA00023204"/>
    </source>
</evidence>
<dbReference type="PANTHER" id="PTHR11081:SF9">
    <property type="entry name" value="FLAP ENDONUCLEASE 1"/>
    <property type="match status" value="1"/>
</dbReference>
<dbReference type="OrthoDB" id="1937206at2759"/>
<evidence type="ECO:0000256" key="5">
    <source>
        <dbReference type="ARBA" id="ARBA00022759"/>
    </source>
</evidence>
<dbReference type="GO" id="GO:0008409">
    <property type="term" value="F:5'-3' exonuclease activity"/>
    <property type="evidence" value="ECO:0007669"/>
    <property type="project" value="UniProtKB-UniRule"/>
</dbReference>
<dbReference type="PRINTS" id="PR00853">
    <property type="entry name" value="XPGRADSUPER"/>
</dbReference>
<feature type="region of interest" description="Disordered" evidence="14">
    <location>
        <begin position="352"/>
        <end position="394"/>
    </location>
</feature>
<dbReference type="SMART" id="SM00279">
    <property type="entry name" value="HhH2"/>
    <property type="match status" value="1"/>
</dbReference>
<keyword evidence="7 13" id="KW-0378">Hydrolase</keyword>
<dbReference type="EMBL" id="JAGTXO010000055">
    <property type="protein sequence ID" value="KAG8458219.1"/>
    <property type="molecule type" value="Genomic_DNA"/>
</dbReference>
<dbReference type="OMA" id="MGIPWVQ"/>
<keyword evidence="10 13" id="KW-0496">Mitochondrion</keyword>
<keyword evidence="6 13" id="KW-0227">DNA damage</keyword>
<dbReference type="AlphaFoldDB" id="A0A8J5X5E6"/>
<comment type="similarity">
    <text evidence="13">Belongs to the XPG/RAD2 endonuclease family. FEN1 subfamily.</text>
</comment>
<comment type="subcellular location">
    <subcellularLocation>
        <location evidence="13">Nucleus</location>
        <location evidence="13">Nucleolus</location>
    </subcellularLocation>
    <subcellularLocation>
        <location evidence="13">Nucleus</location>
        <location evidence="13">Nucleoplasm</location>
    </subcellularLocation>
    <subcellularLocation>
        <location evidence="13">Mitochondrion</location>
    </subcellularLocation>
    <text evidence="13">Resides mostly in the nucleoli and relocalizes to the nucleoplasm upon DNA damage.</text>
</comment>
<dbReference type="InterPro" id="IPR008918">
    <property type="entry name" value="HhH2"/>
</dbReference>
<evidence type="ECO:0000256" key="10">
    <source>
        <dbReference type="ARBA" id="ARBA00023128"/>
    </source>
</evidence>
<dbReference type="InterPro" id="IPR006086">
    <property type="entry name" value="XPG-I_dom"/>
</dbReference>
<accession>A0A8J5X5E6</accession>
<dbReference type="EC" id="3.1.-.-" evidence="13"/>
<keyword evidence="3 13" id="KW-0540">Nuclease</keyword>
<reference evidence="17" key="1">
    <citation type="submission" date="2021-05" db="EMBL/GenBank/DDBJ databases">
        <title>The genome of the haptophyte Pavlova lutheri (Diacronema luteri, Pavlovales) - a model for lipid biosynthesis in eukaryotic algae.</title>
        <authorList>
            <person name="Hulatt C.J."/>
            <person name="Posewitz M.C."/>
        </authorList>
    </citation>
    <scope>NUCLEOTIDE SEQUENCE</scope>
    <source>
        <strain evidence="17">NIVA-4/92</strain>
    </source>
</reference>
<dbReference type="CDD" id="cd09867">
    <property type="entry name" value="PIN_FEN1"/>
    <property type="match status" value="1"/>
</dbReference>
<keyword evidence="12 13" id="KW-0539">Nucleus</keyword>
<evidence type="ECO:0000313" key="18">
    <source>
        <dbReference type="Proteomes" id="UP000751190"/>
    </source>
</evidence>
<keyword evidence="4 13" id="KW-0479">Metal-binding</keyword>